<protein>
    <submittedName>
        <fullName evidence="1">Pecanex-like protein</fullName>
    </submittedName>
</protein>
<dbReference type="AlphaFoldDB" id="A0A0R3W9Z5"/>
<accession>A0A0R3W9Z5</accession>
<dbReference type="WBParaSite" id="TASK_0000731601-mRNA-1">
    <property type="protein sequence ID" value="TASK_0000731601-mRNA-1"/>
    <property type="gene ID" value="TASK_0000731601"/>
</dbReference>
<organism evidence="1">
    <name type="scientific">Taenia asiatica</name>
    <name type="common">Asian tapeworm</name>
    <dbReference type="NCBI Taxonomy" id="60517"/>
    <lineage>
        <taxon>Eukaryota</taxon>
        <taxon>Metazoa</taxon>
        <taxon>Spiralia</taxon>
        <taxon>Lophotrochozoa</taxon>
        <taxon>Platyhelminthes</taxon>
        <taxon>Cestoda</taxon>
        <taxon>Eucestoda</taxon>
        <taxon>Cyclophyllidea</taxon>
        <taxon>Taeniidae</taxon>
        <taxon>Taenia</taxon>
    </lineage>
</organism>
<name>A0A0R3W9Z5_TAEAS</name>
<proteinExistence type="predicted"/>
<sequence length="127" mass="13961">KILSKTSCSVNTLLHRQTPTHINHVVKCLIYLSYFSLPTLTTSLSYLAVFGPLYAAASLSLSLAGKFDCFTGDEVSLLNSATRLSVSAHFLLYFHLVSFSTAHISVYKCHICTTTTDAALKFIYFIG</sequence>
<evidence type="ECO:0000313" key="1">
    <source>
        <dbReference type="WBParaSite" id="TASK_0000731601-mRNA-1"/>
    </source>
</evidence>
<reference evidence="1" key="1">
    <citation type="submission" date="2017-02" db="UniProtKB">
        <authorList>
            <consortium name="WormBaseParasite"/>
        </authorList>
    </citation>
    <scope>IDENTIFICATION</scope>
</reference>